<dbReference type="Pfam" id="PF12234">
    <property type="entry name" value="Rav1p_C"/>
    <property type="match status" value="1"/>
</dbReference>
<dbReference type="PANTHER" id="PTHR13950:SF9">
    <property type="entry name" value="RABCONNECTIN-3A"/>
    <property type="match status" value="1"/>
</dbReference>
<feature type="region of interest" description="Disordered" evidence="1">
    <location>
        <begin position="1112"/>
        <end position="1218"/>
    </location>
</feature>
<dbReference type="SUPFAM" id="SSF50978">
    <property type="entry name" value="WD40 repeat-like"/>
    <property type="match status" value="1"/>
</dbReference>
<evidence type="ECO:0000313" key="4">
    <source>
        <dbReference type="Proteomes" id="UP000825890"/>
    </source>
</evidence>
<dbReference type="AlphaFoldDB" id="A0A9P3CDB5"/>
<dbReference type="InterPro" id="IPR052208">
    <property type="entry name" value="DmX-like/RAVE_component"/>
</dbReference>
<organism evidence="3 4">
    <name type="scientific">Cercospora kikuchii</name>
    <dbReference type="NCBI Taxonomy" id="84275"/>
    <lineage>
        <taxon>Eukaryota</taxon>
        <taxon>Fungi</taxon>
        <taxon>Dikarya</taxon>
        <taxon>Ascomycota</taxon>
        <taxon>Pezizomycotina</taxon>
        <taxon>Dothideomycetes</taxon>
        <taxon>Dothideomycetidae</taxon>
        <taxon>Mycosphaerellales</taxon>
        <taxon>Mycosphaerellaceae</taxon>
        <taxon>Cercospora</taxon>
    </lineage>
</organism>
<reference evidence="3 4" key="1">
    <citation type="submission" date="2021-01" db="EMBL/GenBank/DDBJ databases">
        <title>Cercospora kikuchii MAFF 305040 whole genome shotgun sequence.</title>
        <authorList>
            <person name="Kashiwa T."/>
            <person name="Suzuki T."/>
        </authorList>
    </citation>
    <scope>NUCLEOTIDE SEQUENCE [LARGE SCALE GENOMIC DNA]</scope>
    <source>
        <strain evidence="3 4">MAFF 305040</strain>
    </source>
</reference>
<protein>
    <recommendedName>
        <fullName evidence="2">RAVE complex protein Rav1 C-terminal domain-containing protein</fullName>
    </recommendedName>
</protein>
<dbReference type="EMBL" id="BOLY01000003">
    <property type="protein sequence ID" value="GIZ42144.1"/>
    <property type="molecule type" value="Genomic_DNA"/>
</dbReference>
<dbReference type="Proteomes" id="UP000825890">
    <property type="component" value="Unassembled WGS sequence"/>
</dbReference>
<gene>
    <name evidence="3" type="ORF">CKM354_000542300</name>
</gene>
<sequence>MPSTSPGTAPTAFAEILPGTPTESLQATTIFVYRFKRYIAYISDQQLNILSGPSTLVQALTFPHELIAVAADAKSGKLLVAGKKQAWILEPVAEGWTRLWWEKALLLRHKNGEEETWSICWSNEGEALLAGSTSITLFSTLPTSRTSSPRTSAVDDVTVEERRPLWSKPVARPVQQAACSPSSTLIATRARYDRLVKIWRRLSFEEGLFDHTYLPHPAVVTHFEWRPLDEHSDIRRGSAISRRHDEEHEVLFTVAADGVLRIWRTGGTHELDVLVLHTSIDLVAAIPDSPSISTSGKQLVTKPPRCVVILPSDQFSAALNAAIGLSLDNKISHAKELMKELVSKELDVIIVLDGQGRMSAWGLHSVGHKRRPGTPTAVQPFHIAHTEGLPLRLPPNTPALPFAWFQDDNIHMLMQSISGAGQISWWQGRVESFFSTSASGAERLELASTWRGTDIANWKGVNVNGENAGSQKGNVWATEQHSIKLSEDGRLTISGQQDSQRDTDAERVVETGITNGILLAAHTEVAVLLGPNDDKLLLVDILDGYVEHCQVLDLPARSAQCVVLGPRQSMVAIASDNSVDVFAQGKYREGKDTMQSWHHIRRISVAHTGLDITGLAWRSDGTLAIKAGTALFMADANTPLNELQEETRQLLEADEEVKTMQLPSLTSQLSRPLPVWHPTTIERLVLHGHARSAVSLVKRLASKLKFWGPGDDLDSVLEEDVGTLLTQDDTHKSWIDLEVATDLKEQLEEKHLPAITRSDQRRLQHVIHTLLYLRDHVNGLDQHALWYLFSWKLQLLLHEDSSGQANGIAKDDTGSHNSDAFVPEMSWREITFAYHSTSQQPLLDILILHHDNKITWDIARRLGIMSWLTDREALLQVFEQMAQTAYRSSSPPDPVNAAVYYLALHKKQTLLALWRIATWHREQRSTTNFLKKDFTQPDARTAAKKNAYALMGKRRFHYAAAFFLLADDAADACNVLAGQCDDVQFAVSVARLYSGDGSDVLHKLLVDRVIPDAKQAGNRWLVSWCHSVLLEKREAAESLVEPMHGMVKTWEQDDPALILLHKQLRKTPSEHEPSAVARSATILGRMGLSLLATDLTKNWTFAQPDPVSNAATNGITNGFHASLPDRTIPEPESPRAELIEPPSLLDSFTRPEPTRSTSKDDQAAREAKAAELLAKIKARKNASAPEPEPKADEEKTKKREPTQFKEPDANSLLDSFGF</sequence>
<dbReference type="OrthoDB" id="342131at2759"/>
<dbReference type="GO" id="GO:0043291">
    <property type="term" value="C:RAVE complex"/>
    <property type="evidence" value="ECO:0007669"/>
    <property type="project" value="TreeGrafter"/>
</dbReference>
<feature type="domain" description="RAVE complex protein Rav1 C-terminal" evidence="2">
    <location>
        <begin position="498"/>
        <end position="1095"/>
    </location>
</feature>
<dbReference type="GO" id="GO:0007035">
    <property type="term" value="P:vacuolar acidification"/>
    <property type="evidence" value="ECO:0007669"/>
    <property type="project" value="TreeGrafter"/>
</dbReference>
<dbReference type="PANTHER" id="PTHR13950">
    <property type="entry name" value="RABCONNECTIN-RELATED"/>
    <property type="match status" value="1"/>
</dbReference>
<dbReference type="Gene3D" id="2.130.10.10">
    <property type="entry name" value="YVTN repeat-like/Quinoprotein amine dehydrogenase"/>
    <property type="match status" value="1"/>
</dbReference>
<feature type="compositionally biased region" description="Basic and acidic residues" evidence="1">
    <location>
        <begin position="1157"/>
        <end position="1169"/>
    </location>
</feature>
<keyword evidence="4" id="KW-1185">Reference proteome</keyword>
<feature type="compositionally biased region" description="Basic and acidic residues" evidence="1">
    <location>
        <begin position="1187"/>
        <end position="1208"/>
    </location>
</feature>
<dbReference type="RefSeq" id="XP_044656631.1">
    <property type="nucleotide sequence ID" value="XM_044800696.1"/>
</dbReference>
<dbReference type="InterPro" id="IPR015943">
    <property type="entry name" value="WD40/YVTN_repeat-like_dom_sf"/>
</dbReference>
<accession>A0A9P3CDB5</accession>
<name>A0A9P3CDB5_9PEZI</name>
<feature type="compositionally biased region" description="Basic and acidic residues" evidence="1">
    <location>
        <begin position="1127"/>
        <end position="1138"/>
    </location>
</feature>
<evidence type="ECO:0000259" key="2">
    <source>
        <dbReference type="Pfam" id="PF12234"/>
    </source>
</evidence>
<dbReference type="InterPro" id="IPR036322">
    <property type="entry name" value="WD40_repeat_dom_sf"/>
</dbReference>
<dbReference type="InterPro" id="IPR022033">
    <property type="entry name" value="Rav1p_C"/>
</dbReference>
<comment type="caution">
    <text evidence="3">The sequence shown here is derived from an EMBL/GenBank/DDBJ whole genome shotgun (WGS) entry which is preliminary data.</text>
</comment>
<dbReference type="GeneID" id="68290998"/>
<proteinExistence type="predicted"/>
<evidence type="ECO:0000256" key="1">
    <source>
        <dbReference type="SAM" id="MobiDB-lite"/>
    </source>
</evidence>
<evidence type="ECO:0000313" key="3">
    <source>
        <dbReference type="EMBL" id="GIZ42144.1"/>
    </source>
</evidence>